<reference evidence="4 5" key="1">
    <citation type="submission" date="2019-11" db="EMBL/GenBank/DDBJ databases">
        <title>Comparative genomics of hydrocarbon-degrading Desulfosarcina strains.</title>
        <authorList>
            <person name="Watanabe M."/>
            <person name="Kojima H."/>
            <person name="Fukui M."/>
        </authorList>
    </citation>
    <scope>NUCLEOTIDE SEQUENCE [LARGE SCALE GENOMIC DNA]</scope>
    <source>
        <strain evidence="4 5">PL12</strain>
    </source>
</reference>
<dbReference type="SUPFAM" id="SSF52540">
    <property type="entry name" value="P-loop containing nucleoside triphosphate hydrolases"/>
    <property type="match status" value="1"/>
</dbReference>
<dbReference type="InterPro" id="IPR027417">
    <property type="entry name" value="P-loop_NTPase"/>
</dbReference>
<dbReference type="GO" id="GO:0005524">
    <property type="term" value="F:ATP binding"/>
    <property type="evidence" value="ECO:0007669"/>
    <property type="project" value="UniProtKB-KW"/>
</dbReference>
<dbReference type="Gene3D" id="3.40.50.300">
    <property type="entry name" value="P-loop containing nucleotide triphosphate hydrolases"/>
    <property type="match status" value="1"/>
</dbReference>
<dbReference type="GO" id="GO:0005737">
    <property type="term" value="C:cytoplasm"/>
    <property type="evidence" value="ECO:0007669"/>
    <property type="project" value="TreeGrafter"/>
</dbReference>
<dbReference type="InterPro" id="IPR041664">
    <property type="entry name" value="AAA_16"/>
</dbReference>
<evidence type="ECO:0000259" key="3">
    <source>
        <dbReference type="Pfam" id="PF13191"/>
    </source>
</evidence>
<dbReference type="RefSeq" id="WP_155317046.1">
    <property type="nucleotide sequence ID" value="NZ_AP021874.1"/>
</dbReference>
<protein>
    <recommendedName>
        <fullName evidence="3">Orc1-like AAA ATPase domain-containing protein</fullName>
    </recommendedName>
</protein>
<feature type="domain" description="Orc1-like AAA ATPase" evidence="3">
    <location>
        <begin position="34"/>
        <end position="126"/>
    </location>
</feature>
<keyword evidence="2" id="KW-0067">ATP-binding</keyword>
<evidence type="ECO:0000256" key="2">
    <source>
        <dbReference type="ARBA" id="ARBA00022840"/>
    </source>
</evidence>
<name>A0A5K7YWA8_9BACT</name>
<dbReference type="KEGG" id="dalk:DSCA_28870"/>
<evidence type="ECO:0000313" key="4">
    <source>
        <dbReference type="EMBL" id="BBO68957.1"/>
    </source>
</evidence>
<accession>A0A5K7YWA8</accession>
<dbReference type="AlphaFoldDB" id="A0A5K7YWA8"/>
<organism evidence="4 5">
    <name type="scientific">Desulfosarcina alkanivorans</name>
    <dbReference type="NCBI Taxonomy" id="571177"/>
    <lineage>
        <taxon>Bacteria</taxon>
        <taxon>Pseudomonadati</taxon>
        <taxon>Thermodesulfobacteriota</taxon>
        <taxon>Desulfobacteria</taxon>
        <taxon>Desulfobacterales</taxon>
        <taxon>Desulfosarcinaceae</taxon>
        <taxon>Desulfosarcina</taxon>
    </lineage>
</organism>
<proteinExistence type="predicted"/>
<sequence>MRGIARPVKPHRVVDILEVNTRFEAARRHGFTAFTGRHEELARLHACLEKTVAGKGQFVTVTGEAGAGKSRLAYEFRHRLDRKSITVLQGRCQSYGSNIPYFPFLNALKRGLLLKEEDSTAELEKKSARMSWRSTPPSRATCPCICTCFPFQASDIRCPEACAANTLKIRSDRPWLKSTC</sequence>
<keyword evidence="5" id="KW-1185">Reference proteome</keyword>
<keyword evidence="1" id="KW-0547">Nucleotide-binding</keyword>
<dbReference type="PANTHER" id="PTHR16305">
    <property type="entry name" value="TESTICULAR SOLUBLE ADENYLYL CYCLASE"/>
    <property type="match status" value="1"/>
</dbReference>
<dbReference type="EMBL" id="AP021874">
    <property type="protein sequence ID" value="BBO68957.1"/>
    <property type="molecule type" value="Genomic_DNA"/>
</dbReference>
<dbReference type="GO" id="GO:0004016">
    <property type="term" value="F:adenylate cyclase activity"/>
    <property type="evidence" value="ECO:0007669"/>
    <property type="project" value="TreeGrafter"/>
</dbReference>
<dbReference type="OrthoDB" id="222290at2"/>
<evidence type="ECO:0000256" key="1">
    <source>
        <dbReference type="ARBA" id="ARBA00022741"/>
    </source>
</evidence>
<dbReference type="Pfam" id="PF13191">
    <property type="entry name" value="AAA_16"/>
    <property type="match status" value="1"/>
</dbReference>
<gene>
    <name evidence="4" type="ORF">DSCA_28870</name>
</gene>
<evidence type="ECO:0000313" key="5">
    <source>
        <dbReference type="Proteomes" id="UP000427906"/>
    </source>
</evidence>
<dbReference type="Proteomes" id="UP000427906">
    <property type="component" value="Chromosome"/>
</dbReference>
<dbReference type="PANTHER" id="PTHR16305:SF28">
    <property type="entry name" value="GUANYLATE CYCLASE DOMAIN-CONTAINING PROTEIN"/>
    <property type="match status" value="1"/>
</dbReference>